<gene>
    <name evidence="1" type="ORF">GV789_17610</name>
    <name evidence="2" type="ORF">GV794_24280</name>
</gene>
<proteinExistence type="predicted"/>
<reference evidence="3 4" key="1">
    <citation type="submission" date="2020-01" db="EMBL/GenBank/DDBJ databases">
        <title>Genetics and antimicrobial susceptibilities of Nocardia species isolated from the soil; a comparison with species isolated from humans.</title>
        <authorList>
            <person name="Carrasco G."/>
            <person name="Monzon S."/>
            <person name="Sansegundo M."/>
            <person name="Garcia E."/>
            <person name="Garrido N."/>
            <person name="Medina M.J."/>
            <person name="Villalon P."/>
            <person name="Ramirez-Arocha A.C."/>
            <person name="Jimenez P."/>
            <person name="Cuesta I."/>
            <person name="Valdezate S."/>
        </authorList>
    </citation>
    <scope>NUCLEOTIDE SEQUENCE [LARGE SCALE GENOMIC DNA]</scope>
    <source>
        <strain evidence="1 3">CNM20110639</strain>
        <strain evidence="2 4">CNM20110649</strain>
    </source>
</reference>
<evidence type="ECO:0000313" key="4">
    <source>
        <dbReference type="Proteomes" id="UP000470876"/>
    </source>
</evidence>
<evidence type="ECO:0000313" key="3">
    <source>
        <dbReference type="Proteomes" id="UP000468928"/>
    </source>
</evidence>
<protein>
    <submittedName>
        <fullName evidence="1">Uncharacterized protein</fullName>
    </submittedName>
</protein>
<organism evidence="1 3">
    <name type="scientific">Nocardia cyriacigeorgica</name>
    <dbReference type="NCBI Taxonomy" id="135487"/>
    <lineage>
        <taxon>Bacteria</taxon>
        <taxon>Bacillati</taxon>
        <taxon>Actinomycetota</taxon>
        <taxon>Actinomycetes</taxon>
        <taxon>Mycobacteriales</taxon>
        <taxon>Nocardiaceae</taxon>
        <taxon>Nocardia</taxon>
    </lineage>
</organism>
<dbReference type="Proteomes" id="UP000468928">
    <property type="component" value="Unassembled WGS sequence"/>
</dbReference>
<dbReference type="AlphaFoldDB" id="A0A6P1D6J0"/>
<evidence type="ECO:0000313" key="2">
    <source>
        <dbReference type="EMBL" id="NEW58732.1"/>
    </source>
</evidence>
<keyword evidence="4" id="KW-1185">Reference proteome</keyword>
<comment type="caution">
    <text evidence="1">The sequence shown here is derived from an EMBL/GenBank/DDBJ whole genome shotgun (WGS) entry which is preliminary data.</text>
</comment>
<dbReference type="Proteomes" id="UP000470876">
    <property type="component" value="Unassembled WGS sequence"/>
</dbReference>
<name>A0A6P1D6J0_9NOCA</name>
<evidence type="ECO:0000313" key="1">
    <source>
        <dbReference type="EMBL" id="NEW46256.1"/>
    </source>
</evidence>
<dbReference type="RefSeq" id="WP_163823554.1">
    <property type="nucleotide sequence ID" value="NZ_JAAGUX010000063.1"/>
</dbReference>
<dbReference type="EMBL" id="JAAGUZ010000046">
    <property type="protein sequence ID" value="NEW46256.1"/>
    <property type="molecule type" value="Genomic_DNA"/>
</dbReference>
<dbReference type="EMBL" id="JAAGUX010000063">
    <property type="protein sequence ID" value="NEW58732.1"/>
    <property type="molecule type" value="Genomic_DNA"/>
</dbReference>
<accession>A0A6P1D6J0</accession>
<sequence length="147" mass="16530">MASHDELIVGVGAVVHDRTHPTRESMLRAAQVANVVHEDWMQDWPVEVSDPQRLDEFVGLLVANKAEWELTYWLLNLVLASASERDDLHERDELLVAALVAVWEATSACAIAQTFEYWASPGEDPDKSFAVTPCVREVQRRIRHGLG</sequence>